<dbReference type="Pfam" id="PF01225">
    <property type="entry name" value="Mur_ligase"/>
    <property type="match status" value="1"/>
</dbReference>
<dbReference type="InterPro" id="IPR013221">
    <property type="entry name" value="Mur_ligase_cen"/>
</dbReference>
<evidence type="ECO:0000256" key="2">
    <source>
        <dbReference type="ARBA" id="ARBA00022618"/>
    </source>
</evidence>
<accession>A0A2V3PSI1</accession>
<feature type="binding site" evidence="7">
    <location>
        <position position="191"/>
    </location>
    <ligand>
        <name>UDP-N-acetyl-alpha-D-muramoyl-L-alanyl-D-glutamate</name>
        <dbReference type="ChEBI" id="CHEBI:83900"/>
    </ligand>
</feature>
<evidence type="ECO:0000259" key="10">
    <source>
        <dbReference type="Pfam" id="PF02875"/>
    </source>
</evidence>
<keyword evidence="4 7" id="KW-0573">Peptidoglycan synthesis</keyword>
<keyword evidence="6 7" id="KW-0961">Cell wall biogenesis/degradation</keyword>
<dbReference type="NCBIfam" id="TIGR01085">
    <property type="entry name" value="murE"/>
    <property type="match status" value="1"/>
</dbReference>
<dbReference type="GO" id="GO:0008765">
    <property type="term" value="F:UDP-N-acetylmuramoylalanyl-D-glutamate-2,6-diaminopimelate ligase activity"/>
    <property type="evidence" value="ECO:0007669"/>
    <property type="project" value="UniProtKB-UniRule"/>
</dbReference>
<keyword evidence="2 7" id="KW-0132">Cell division</keyword>
<dbReference type="Gene3D" id="3.90.190.20">
    <property type="entry name" value="Mur ligase, C-terminal domain"/>
    <property type="match status" value="1"/>
</dbReference>
<comment type="caution">
    <text evidence="12">The sequence shown here is derived from an EMBL/GenBank/DDBJ whole genome shotgun (WGS) entry which is preliminary data.</text>
</comment>
<evidence type="ECO:0000256" key="8">
    <source>
        <dbReference type="RuleBase" id="RU004135"/>
    </source>
</evidence>
<feature type="domain" description="Mur ligase N-terminal catalytic" evidence="9">
    <location>
        <begin position="26"/>
        <end position="100"/>
    </location>
</feature>
<dbReference type="Gene3D" id="3.40.1190.10">
    <property type="entry name" value="Mur-like, catalytic domain"/>
    <property type="match status" value="1"/>
</dbReference>
<feature type="modified residue" description="N6-carboxylysine" evidence="7">
    <location>
        <position position="223"/>
    </location>
</feature>
<organism evidence="12 13">
    <name type="scientific">Dysgonomonas alginatilytica</name>
    <dbReference type="NCBI Taxonomy" id="1605892"/>
    <lineage>
        <taxon>Bacteria</taxon>
        <taxon>Pseudomonadati</taxon>
        <taxon>Bacteroidota</taxon>
        <taxon>Bacteroidia</taxon>
        <taxon>Bacteroidales</taxon>
        <taxon>Dysgonomonadaceae</taxon>
        <taxon>Dysgonomonas</taxon>
    </lineage>
</organism>
<dbReference type="GO" id="GO:0051301">
    <property type="term" value="P:cell division"/>
    <property type="evidence" value="ECO:0007669"/>
    <property type="project" value="UniProtKB-KW"/>
</dbReference>
<dbReference type="GO" id="GO:0008360">
    <property type="term" value="P:regulation of cell shape"/>
    <property type="evidence" value="ECO:0007669"/>
    <property type="project" value="UniProtKB-KW"/>
</dbReference>
<dbReference type="GO" id="GO:0000287">
    <property type="term" value="F:magnesium ion binding"/>
    <property type="evidence" value="ECO:0007669"/>
    <property type="project" value="UniProtKB-UniRule"/>
</dbReference>
<dbReference type="GO" id="GO:0005524">
    <property type="term" value="F:ATP binding"/>
    <property type="evidence" value="ECO:0007669"/>
    <property type="project" value="UniProtKB-UniRule"/>
</dbReference>
<dbReference type="SUPFAM" id="SSF63418">
    <property type="entry name" value="MurE/MurF N-terminal domain"/>
    <property type="match status" value="1"/>
</dbReference>
<feature type="domain" description="Mur ligase C-terminal" evidence="10">
    <location>
        <begin position="330"/>
        <end position="460"/>
    </location>
</feature>
<dbReference type="Pfam" id="PF08245">
    <property type="entry name" value="Mur_ligase_M"/>
    <property type="match status" value="1"/>
</dbReference>
<feature type="binding site" evidence="7">
    <location>
        <begin position="156"/>
        <end position="157"/>
    </location>
    <ligand>
        <name>UDP-N-acetyl-alpha-D-muramoyl-L-alanyl-D-glutamate</name>
        <dbReference type="ChEBI" id="CHEBI:83900"/>
    </ligand>
</feature>
<feature type="binding site" evidence="7">
    <location>
        <begin position="114"/>
        <end position="120"/>
    </location>
    <ligand>
        <name>ATP</name>
        <dbReference type="ChEBI" id="CHEBI:30616"/>
    </ligand>
</feature>
<keyword evidence="3 7" id="KW-0133">Cell shape</keyword>
<keyword evidence="5 7" id="KW-0131">Cell cycle</keyword>
<gene>
    <name evidence="7" type="primary">murE</name>
    <name evidence="12" type="ORF">CLV62_102189</name>
</gene>
<dbReference type="Pfam" id="PF02875">
    <property type="entry name" value="Mur_ligase_C"/>
    <property type="match status" value="1"/>
</dbReference>
<feature type="binding site" evidence="7">
    <location>
        <position position="381"/>
    </location>
    <ligand>
        <name>meso-2,6-diaminopimelate</name>
        <dbReference type="ChEBI" id="CHEBI:57791"/>
    </ligand>
</feature>
<reference evidence="12 13" key="1">
    <citation type="submission" date="2018-03" db="EMBL/GenBank/DDBJ databases">
        <title>Genomic Encyclopedia of Archaeal and Bacterial Type Strains, Phase II (KMG-II): from individual species to whole genera.</title>
        <authorList>
            <person name="Goeker M."/>
        </authorList>
    </citation>
    <scope>NUCLEOTIDE SEQUENCE [LARGE SCALE GENOMIC DNA]</scope>
    <source>
        <strain evidence="12 13">DSM 100214</strain>
    </source>
</reference>
<dbReference type="InterPro" id="IPR036615">
    <property type="entry name" value="Mur_ligase_C_dom_sf"/>
</dbReference>
<feature type="domain" description="Mur ligase central" evidence="11">
    <location>
        <begin position="112"/>
        <end position="307"/>
    </location>
</feature>
<dbReference type="InterPro" id="IPR005761">
    <property type="entry name" value="UDP-N-AcMur-Glu-dNH2Pim_ligase"/>
</dbReference>
<keyword evidence="7" id="KW-0547">Nucleotide-binding</keyword>
<dbReference type="GO" id="GO:0005737">
    <property type="term" value="C:cytoplasm"/>
    <property type="evidence" value="ECO:0007669"/>
    <property type="project" value="UniProtKB-SubCell"/>
</dbReference>
<sequence>MELQALISNIKSEDIVEILGIKDVNVTGITSDSRKVTTGYAFIALKGVQVDGHDFIAKAIELGAKVIIHDEDTDTSNSSVTYIKVKDAADAIGKIASAWYGNPSQKLNLVGVTGTNGKTTTATLLYNVFRKLGYGAGLLSTVCNYVNDDQFPATHTTPDPISLNEFLAKMVEAGCEYAFMEVSSHAIHQKRISGLEFKGGIFSNLTQDHLDYHGTMQDYLKAKKAFFDNLPATAFTLTNVDDKNGLVMLQNTKAKKYTYSLRTLADFKARVIEKHFDGTAIEINGRELEVQFVGVFNVYNLLAVYGASVLLGEDLEKILIVLSTLKSVAGRFETIRSKDGFTAIVDYAHTPDALVNVLGAIHDVLEGGGRVITVVGCGGNRDKTKRPIMAREAVTLSDQVILTSDNPRFEEPQSIVDDMVAGLDPVQMKKALCIVDREQAIKTACTFAKPGDVILIAGKGHEDYQDVKGVKHHFDDKEIVKNILGL</sequence>
<feature type="binding site" evidence="7">
    <location>
        <position position="462"/>
    </location>
    <ligand>
        <name>meso-2,6-diaminopimelate</name>
        <dbReference type="ChEBI" id="CHEBI:57791"/>
    </ligand>
</feature>
<feature type="binding site" evidence="7">
    <location>
        <begin position="405"/>
        <end position="408"/>
    </location>
    <ligand>
        <name>meso-2,6-diaminopimelate</name>
        <dbReference type="ChEBI" id="CHEBI:57791"/>
    </ligand>
</feature>
<evidence type="ECO:0000256" key="4">
    <source>
        <dbReference type="ARBA" id="ARBA00022984"/>
    </source>
</evidence>
<keyword evidence="7" id="KW-0067">ATP-binding</keyword>
<dbReference type="PANTHER" id="PTHR23135">
    <property type="entry name" value="MUR LIGASE FAMILY MEMBER"/>
    <property type="match status" value="1"/>
</dbReference>
<proteinExistence type="inferred from homology"/>
<evidence type="ECO:0000256" key="3">
    <source>
        <dbReference type="ARBA" id="ARBA00022960"/>
    </source>
</evidence>
<dbReference type="GO" id="GO:0071555">
    <property type="term" value="P:cell wall organization"/>
    <property type="evidence" value="ECO:0007669"/>
    <property type="project" value="UniProtKB-KW"/>
</dbReference>
<dbReference type="InterPro" id="IPR004101">
    <property type="entry name" value="Mur_ligase_C"/>
</dbReference>
<dbReference type="SUPFAM" id="SSF53623">
    <property type="entry name" value="MurD-like peptide ligases, catalytic domain"/>
    <property type="match status" value="1"/>
</dbReference>
<name>A0A2V3PSI1_9BACT</name>
<dbReference type="AlphaFoldDB" id="A0A2V3PSI1"/>
<evidence type="ECO:0000256" key="1">
    <source>
        <dbReference type="ARBA" id="ARBA00005898"/>
    </source>
</evidence>
<feature type="binding site" evidence="7">
    <location>
        <position position="458"/>
    </location>
    <ligand>
        <name>meso-2,6-diaminopimelate</name>
        <dbReference type="ChEBI" id="CHEBI:57791"/>
    </ligand>
</feature>
<protein>
    <recommendedName>
        <fullName evidence="7">UDP-N-acetylmuramoyl-L-alanyl-D-glutamate--2,6-diaminopimelate ligase</fullName>
        <ecNumber evidence="7">6.3.2.13</ecNumber>
    </recommendedName>
    <alternativeName>
        <fullName evidence="7">Meso-A2pm-adding enzyme</fullName>
    </alternativeName>
    <alternativeName>
        <fullName evidence="7">Meso-diaminopimelate-adding enzyme</fullName>
    </alternativeName>
    <alternativeName>
        <fullName evidence="7">UDP-MurNAc-L-Ala-D-Glu:meso-diaminopimelate ligase</fullName>
    </alternativeName>
    <alternativeName>
        <fullName evidence="7">UDP-MurNAc-tripeptide synthetase</fullName>
    </alternativeName>
    <alternativeName>
        <fullName evidence="7">UDP-N-acetylmuramyl-tripeptide synthetase</fullName>
    </alternativeName>
</protein>
<evidence type="ECO:0000259" key="11">
    <source>
        <dbReference type="Pfam" id="PF08245"/>
    </source>
</evidence>
<dbReference type="UniPathway" id="UPA00219"/>
<evidence type="ECO:0000259" key="9">
    <source>
        <dbReference type="Pfam" id="PF01225"/>
    </source>
</evidence>
<evidence type="ECO:0000256" key="7">
    <source>
        <dbReference type="HAMAP-Rule" id="MF_00208"/>
    </source>
</evidence>
<dbReference type="SUPFAM" id="SSF53244">
    <property type="entry name" value="MurD-like peptide ligases, peptide-binding domain"/>
    <property type="match status" value="1"/>
</dbReference>
<comment type="caution">
    <text evidence="7">Lacks conserved residue(s) required for the propagation of feature annotation.</text>
</comment>
<evidence type="ECO:0000256" key="5">
    <source>
        <dbReference type="ARBA" id="ARBA00023306"/>
    </source>
</evidence>
<comment type="subcellular location">
    <subcellularLocation>
        <location evidence="7 8">Cytoplasm</location>
    </subcellularLocation>
</comment>
<dbReference type="NCBIfam" id="NF001126">
    <property type="entry name" value="PRK00139.1-4"/>
    <property type="match status" value="1"/>
</dbReference>
<dbReference type="InterPro" id="IPR000713">
    <property type="entry name" value="Mur_ligase_N"/>
</dbReference>
<comment type="function">
    <text evidence="7">Catalyzes the addition of meso-diaminopimelic acid to the nucleotide precursor UDP-N-acetylmuramoyl-L-alanyl-D-glutamate (UMAG) in the biosynthesis of bacterial cell-wall peptidoglycan.</text>
</comment>
<dbReference type="InterPro" id="IPR035911">
    <property type="entry name" value="MurE/MurF_N"/>
</dbReference>
<feature type="binding site" evidence="7">
    <location>
        <position position="183"/>
    </location>
    <ligand>
        <name>UDP-N-acetyl-alpha-D-muramoyl-L-alanyl-D-glutamate</name>
        <dbReference type="ChEBI" id="CHEBI:83900"/>
    </ligand>
</feature>
<evidence type="ECO:0000313" key="13">
    <source>
        <dbReference type="Proteomes" id="UP000247973"/>
    </source>
</evidence>
<feature type="short sequence motif" description="Meso-diaminopimelate recognition motif" evidence="7">
    <location>
        <begin position="405"/>
        <end position="408"/>
    </location>
</feature>
<dbReference type="EC" id="6.3.2.13" evidence="7"/>
<comment type="catalytic activity">
    <reaction evidence="7">
        <text>UDP-N-acetyl-alpha-D-muramoyl-L-alanyl-D-glutamate + meso-2,6-diaminopimelate + ATP = UDP-N-acetyl-alpha-D-muramoyl-L-alanyl-gamma-D-glutamyl-meso-2,6-diaminopimelate + ADP + phosphate + H(+)</text>
        <dbReference type="Rhea" id="RHEA:23676"/>
        <dbReference type="ChEBI" id="CHEBI:15378"/>
        <dbReference type="ChEBI" id="CHEBI:30616"/>
        <dbReference type="ChEBI" id="CHEBI:43474"/>
        <dbReference type="ChEBI" id="CHEBI:57791"/>
        <dbReference type="ChEBI" id="CHEBI:83900"/>
        <dbReference type="ChEBI" id="CHEBI:83905"/>
        <dbReference type="ChEBI" id="CHEBI:456216"/>
        <dbReference type="EC" id="6.3.2.13"/>
    </reaction>
</comment>
<dbReference type="GO" id="GO:0009252">
    <property type="term" value="P:peptidoglycan biosynthetic process"/>
    <property type="evidence" value="ECO:0007669"/>
    <property type="project" value="UniProtKB-UniRule"/>
</dbReference>
<dbReference type="Gene3D" id="3.40.1390.10">
    <property type="entry name" value="MurE/MurF, N-terminal domain"/>
    <property type="match status" value="1"/>
</dbReference>
<feature type="binding site" evidence="7">
    <location>
        <position position="189"/>
    </location>
    <ligand>
        <name>UDP-N-acetyl-alpha-D-muramoyl-L-alanyl-D-glutamate</name>
        <dbReference type="ChEBI" id="CHEBI:83900"/>
    </ligand>
</feature>
<dbReference type="RefSeq" id="WP_110309439.1">
    <property type="nucleotide sequence ID" value="NZ_QICL01000002.1"/>
</dbReference>
<evidence type="ECO:0000256" key="6">
    <source>
        <dbReference type="ARBA" id="ARBA00023316"/>
    </source>
</evidence>
<dbReference type="PANTHER" id="PTHR23135:SF4">
    <property type="entry name" value="UDP-N-ACETYLMURAMOYL-L-ALANYL-D-GLUTAMATE--2,6-DIAMINOPIMELATE LIGASE MURE HOMOLOG, CHLOROPLASTIC"/>
    <property type="match status" value="1"/>
</dbReference>
<dbReference type="EMBL" id="QICL01000002">
    <property type="protein sequence ID" value="PXV68157.1"/>
    <property type="molecule type" value="Genomic_DNA"/>
</dbReference>
<keyword evidence="7 12" id="KW-0436">Ligase</keyword>
<keyword evidence="7" id="KW-0460">Magnesium</keyword>
<comment type="PTM">
    <text evidence="7">Carboxylation is probably crucial for Mg(2+) binding and, consequently, for the gamma-phosphate positioning of ATP.</text>
</comment>
<comment type="similarity">
    <text evidence="1 7">Belongs to the MurCDEF family. MurE subfamily.</text>
</comment>
<dbReference type="HAMAP" id="MF_00208">
    <property type="entry name" value="MurE"/>
    <property type="match status" value="1"/>
</dbReference>
<dbReference type="OrthoDB" id="9800958at2"/>
<dbReference type="Proteomes" id="UP000247973">
    <property type="component" value="Unassembled WGS sequence"/>
</dbReference>
<comment type="pathway">
    <text evidence="7 8">Cell wall biogenesis; peptidoglycan biosynthesis.</text>
</comment>
<dbReference type="InterPro" id="IPR036565">
    <property type="entry name" value="Mur-like_cat_sf"/>
</dbReference>
<evidence type="ECO:0000313" key="12">
    <source>
        <dbReference type="EMBL" id="PXV68157.1"/>
    </source>
</evidence>
<keyword evidence="13" id="KW-1185">Reference proteome</keyword>
<feature type="binding site" evidence="7">
    <location>
        <position position="33"/>
    </location>
    <ligand>
        <name>UDP-N-acetyl-alpha-D-muramoyl-L-alanyl-D-glutamate</name>
        <dbReference type="ChEBI" id="CHEBI:83900"/>
    </ligand>
</feature>
<comment type="cofactor">
    <cofactor evidence="7">
        <name>Mg(2+)</name>
        <dbReference type="ChEBI" id="CHEBI:18420"/>
    </cofactor>
</comment>
<keyword evidence="7" id="KW-0963">Cytoplasm</keyword>